<sequence>MQKSLYLVCPVNQLEAFIQNKFGSHHFFLTALGTVFRFEEVRYVEKVTDFLMQDSIDRITLVHDLNCPFKNRIINHEKGLHSYAEEYLFEMYIDHYYRINQFQSREEKARELSMIHSENLIHTISNHPLLEKPLRQKGIALDSLLVDWKTNQLEKVEESLFLEKISAG</sequence>
<accession>A0ABX0H5Z4</accession>
<name>A0ABX0H5Z4_9BACT</name>
<reference evidence="1 2" key="1">
    <citation type="submission" date="2020-03" db="EMBL/GenBank/DDBJ databases">
        <title>Cyclobacterium plantarum sp. nov., a marine bacterium isolated from a coastal-marine wetland.</title>
        <authorList>
            <person name="Sanchez-Porro C."/>
            <person name="Ventosa A."/>
            <person name="Amoozegar M."/>
        </authorList>
    </citation>
    <scope>NUCLEOTIDE SEQUENCE [LARGE SCALE GENOMIC DNA]</scope>
    <source>
        <strain evidence="1 2">GBPx2</strain>
    </source>
</reference>
<proteinExistence type="predicted"/>
<protein>
    <submittedName>
        <fullName evidence="1">Uncharacterized protein</fullName>
    </submittedName>
</protein>
<comment type="caution">
    <text evidence="1">The sequence shown here is derived from an EMBL/GenBank/DDBJ whole genome shotgun (WGS) entry which is preliminary data.</text>
</comment>
<dbReference type="EMBL" id="JAANYN010000001">
    <property type="protein sequence ID" value="NHE55916.1"/>
    <property type="molecule type" value="Genomic_DNA"/>
</dbReference>
<evidence type="ECO:0000313" key="2">
    <source>
        <dbReference type="Proteomes" id="UP000649799"/>
    </source>
</evidence>
<evidence type="ECO:0000313" key="1">
    <source>
        <dbReference type="EMBL" id="NHE55916.1"/>
    </source>
</evidence>
<dbReference type="Proteomes" id="UP000649799">
    <property type="component" value="Unassembled WGS sequence"/>
</dbReference>
<keyword evidence="2" id="KW-1185">Reference proteome</keyword>
<gene>
    <name evidence="1" type="ORF">G9Q97_03700</name>
</gene>
<dbReference type="RefSeq" id="WP_166143232.1">
    <property type="nucleotide sequence ID" value="NZ_JAANYN010000001.1"/>
</dbReference>
<organism evidence="1 2">
    <name type="scientific">Cyclobacterium plantarum</name>
    <dbReference type="NCBI Taxonomy" id="2716263"/>
    <lineage>
        <taxon>Bacteria</taxon>
        <taxon>Pseudomonadati</taxon>
        <taxon>Bacteroidota</taxon>
        <taxon>Cytophagia</taxon>
        <taxon>Cytophagales</taxon>
        <taxon>Cyclobacteriaceae</taxon>
        <taxon>Cyclobacterium</taxon>
    </lineage>
</organism>